<evidence type="ECO:0000256" key="4">
    <source>
        <dbReference type="ARBA" id="ARBA00022795"/>
    </source>
</evidence>
<keyword evidence="8" id="KW-1185">Reference proteome</keyword>
<comment type="caution">
    <text evidence="7">The sequence shown here is derived from an EMBL/GenBank/DDBJ whole genome shotgun (WGS) entry which is preliminary data.</text>
</comment>
<dbReference type="RefSeq" id="WP_204636888.1">
    <property type="nucleotide sequence ID" value="NZ_JADIKC010000007.1"/>
</dbReference>
<organism evidence="7 8">
    <name type="scientific">Dyella kyungheensis</name>
    <dbReference type="NCBI Taxonomy" id="1242174"/>
    <lineage>
        <taxon>Bacteria</taxon>
        <taxon>Pseudomonadati</taxon>
        <taxon>Pseudomonadota</taxon>
        <taxon>Gammaproteobacteria</taxon>
        <taxon>Lysobacterales</taxon>
        <taxon>Rhodanobacteraceae</taxon>
        <taxon>Dyella</taxon>
    </lineage>
</organism>
<dbReference type="Proteomes" id="UP001430065">
    <property type="component" value="Unassembled WGS sequence"/>
</dbReference>
<dbReference type="EMBL" id="JADIKC010000007">
    <property type="protein sequence ID" value="MBM7122427.1"/>
    <property type="molecule type" value="Genomic_DNA"/>
</dbReference>
<evidence type="ECO:0000256" key="3">
    <source>
        <dbReference type="ARBA" id="ARBA00022490"/>
    </source>
</evidence>
<dbReference type="Gene3D" id="1.20.120.340">
    <property type="entry name" value="Flagellar protein FliS"/>
    <property type="match status" value="1"/>
</dbReference>
<gene>
    <name evidence="7" type="primary">fliS</name>
    <name evidence="7" type="ORF">ISP20_14770</name>
</gene>
<evidence type="ECO:0000256" key="1">
    <source>
        <dbReference type="ARBA" id="ARBA00004514"/>
    </source>
</evidence>
<evidence type="ECO:0000313" key="7">
    <source>
        <dbReference type="EMBL" id="MBM7122427.1"/>
    </source>
</evidence>
<evidence type="ECO:0000256" key="5">
    <source>
        <dbReference type="ARBA" id="ARBA00023186"/>
    </source>
</evidence>
<keyword evidence="4 6" id="KW-1005">Bacterial flagellum biogenesis</keyword>
<keyword evidence="3 6" id="KW-0963">Cytoplasm</keyword>
<keyword evidence="5" id="KW-0143">Chaperone</keyword>
<proteinExistence type="inferred from homology"/>
<dbReference type="Pfam" id="PF02561">
    <property type="entry name" value="FliS"/>
    <property type="match status" value="1"/>
</dbReference>
<sequence>MTYGYMRNASALYQETSARGSVEGADRHQLTTMLFDGVIDRINQARGAIRRGDVPAKGTHFSRAHAIISELRGSLDHAQGGPLAGRLDALYDYVSRRLLHAQLNNDERAIDEIVDLLTPVRDAWRQIRTQFLATQGNAASHQPNAAA</sequence>
<evidence type="ECO:0000313" key="8">
    <source>
        <dbReference type="Proteomes" id="UP001430065"/>
    </source>
</evidence>
<dbReference type="InterPro" id="IPR036584">
    <property type="entry name" value="FliS_sf"/>
</dbReference>
<evidence type="ECO:0000256" key="2">
    <source>
        <dbReference type="ARBA" id="ARBA00008787"/>
    </source>
</evidence>
<accession>A0ABS2JVF8</accession>
<comment type="subcellular location">
    <subcellularLocation>
        <location evidence="1 6">Cytoplasm</location>
        <location evidence="1 6">Cytosol</location>
    </subcellularLocation>
</comment>
<reference evidence="7 8" key="1">
    <citation type="submission" date="2020-10" db="EMBL/GenBank/DDBJ databases">
        <title>Phylogeny of dyella-like bacteria.</title>
        <authorList>
            <person name="Fu J."/>
        </authorList>
    </citation>
    <scope>NUCLEOTIDE SEQUENCE [LARGE SCALE GENOMIC DNA]</scope>
    <source>
        <strain evidence="7 8">THG-B117</strain>
    </source>
</reference>
<protein>
    <recommendedName>
        <fullName evidence="6">Flagellar secretion chaperone FliS</fullName>
    </recommendedName>
</protein>
<dbReference type="InterPro" id="IPR003713">
    <property type="entry name" value="FliS"/>
</dbReference>
<keyword evidence="7" id="KW-0282">Flagellum</keyword>
<comment type="similarity">
    <text evidence="2 6">Belongs to the FliS family.</text>
</comment>
<dbReference type="PIRSF" id="PIRSF039090">
    <property type="entry name" value="Flis"/>
    <property type="match status" value="1"/>
</dbReference>
<dbReference type="NCBIfam" id="TIGR00208">
    <property type="entry name" value="fliS"/>
    <property type="match status" value="1"/>
</dbReference>
<keyword evidence="7" id="KW-0966">Cell projection</keyword>
<dbReference type="CDD" id="cd16098">
    <property type="entry name" value="FliS"/>
    <property type="match status" value="1"/>
</dbReference>
<evidence type="ECO:0000256" key="6">
    <source>
        <dbReference type="PIRNR" id="PIRNR039090"/>
    </source>
</evidence>
<dbReference type="PANTHER" id="PTHR34773:SF1">
    <property type="entry name" value="FLAGELLAR SECRETION CHAPERONE FLIS"/>
    <property type="match status" value="1"/>
</dbReference>
<keyword evidence="7" id="KW-0969">Cilium</keyword>
<dbReference type="SUPFAM" id="SSF101116">
    <property type="entry name" value="Flagellar export chaperone FliS"/>
    <property type="match status" value="1"/>
</dbReference>
<name>A0ABS2JVF8_9GAMM</name>
<dbReference type="PANTHER" id="PTHR34773">
    <property type="entry name" value="FLAGELLAR SECRETION CHAPERONE FLIS"/>
    <property type="match status" value="1"/>
</dbReference>